<accession>A0A8X6YBP3</accession>
<dbReference type="EMBL" id="BMAV01016671">
    <property type="protein sequence ID" value="GFY67663.1"/>
    <property type="molecule type" value="Genomic_DNA"/>
</dbReference>
<feature type="compositionally biased region" description="Polar residues" evidence="1">
    <location>
        <begin position="37"/>
        <end position="46"/>
    </location>
</feature>
<organism evidence="2 3">
    <name type="scientific">Trichonephila inaurata madagascariensis</name>
    <dbReference type="NCBI Taxonomy" id="2747483"/>
    <lineage>
        <taxon>Eukaryota</taxon>
        <taxon>Metazoa</taxon>
        <taxon>Ecdysozoa</taxon>
        <taxon>Arthropoda</taxon>
        <taxon>Chelicerata</taxon>
        <taxon>Arachnida</taxon>
        <taxon>Araneae</taxon>
        <taxon>Araneomorphae</taxon>
        <taxon>Entelegynae</taxon>
        <taxon>Araneoidea</taxon>
        <taxon>Nephilidae</taxon>
        <taxon>Trichonephila</taxon>
        <taxon>Trichonephila inaurata</taxon>
    </lineage>
</organism>
<comment type="caution">
    <text evidence="2">The sequence shown here is derived from an EMBL/GenBank/DDBJ whole genome shotgun (WGS) entry which is preliminary data.</text>
</comment>
<dbReference type="Proteomes" id="UP000886998">
    <property type="component" value="Unassembled WGS sequence"/>
</dbReference>
<feature type="region of interest" description="Disordered" evidence="1">
    <location>
        <begin position="2168"/>
        <end position="2188"/>
    </location>
</feature>
<feature type="region of interest" description="Disordered" evidence="1">
    <location>
        <begin position="188"/>
        <end position="207"/>
    </location>
</feature>
<feature type="region of interest" description="Disordered" evidence="1">
    <location>
        <begin position="1"/>
        <end position="46"/>
    </location>
</feature>
<feature type="compositionally biased region" description="Polar residues" evidence="1">
    <location>
        <begin position="1735"/>
        <end position="1745"/>
    </location>
</feature>
<feature type="non-terminal residue" evidence="2">
    <location>
        <position position="1"/>
    </location>
</feature>
<proteinExistence type="predicted"/>
<feature type="region of interest" description="Disordered" evidence="1">
    <location>
        <begin position="1524"/>
        <end position="1548"/>
    </location>
</feature>
<dbReference type="OrthoDB" id="10430361at2759"/>
<keyword evidence="3" id="KW-1185">Reference proteome</keyword>
<protein>
    <submittedName>
        <fullName evidence="2">Uncharacterized protein</fullName>
    </submittedName>
</protein>
<name>A0A8X6YBP3_9ARAC</name>
<evidence type="ECO:0000313" key="3">
    <source>
        <dbReference type="Proteomes" id="UP000886998"/>
    </source>
</evidence>
<feature type="region of interest" description="Disordered" evidence="1">
    <location>
        <begin position="1722"/>
        <end position="1745"/>
    </location>
</feature>
<feature type="compositionally biased region" description="Basic and acidic residues" evidence="1">
    <location>
        <begin position="188"/>
        <end position="200"/>
    </location>
</feature>
<evidence type="ECO:0000256" key="1">
    <source>
        <dbReference type="SAM" id="MobiDB-lite"/>
    </source>
</evidence>
<reference evidence="2" key="1">
    <citation type="submission" date="2020-08" db="EMBL/GenBank/DDBJ databases">
        <title>Multicomponent nature underlies the extraordinary mechanical properties of spider dragline silk.</title>
        <authorList>
            <person name="Kono N."/>
            <person name="Nakamura H."/>
            <person name="Mori M."/>
            <person name="Yoshida Y."/>
            <person name="Ohtoshi R."/>
            <person name="Malay A.D."/>
            <person name="Moran D.A.P."/>
            <person name="Tomita M."/>
            <person name="Numata K."/>
            <person name="Arakawa K."/>
        </authorList>
    </citation>
    <scope>NUCLEOTIDE SEQUENCE</scope>
</reference>
<gene>
    <name evidence="2" type="ORF">TNIN_412471</name>
</gene>
<evidence type="ECO:0000313" key="2">
    <source>
        <dbReference type="EMBL" id="GFY67663.1"/>
    </source>
</evidence>
<feature type="compositionally biased region" description="Polar residues" evidence="1">
    <location>
        <begin position="2178"/>
        <end position="2188"/>
    </location>
</feature>
<feature type="compositionally biased region" description="Basic and acidic residues" evidence="1">
    <location>
        <begin position="15"/>
        <end position="36"/>
    </location>
</feature>
<feature type="region of interest" description="Disordered" evidence="1">
    <location>
        <begin position="3246"/>
        <end position="3273"/>
    </location>
</feature>
<sequence>GNRVLSDGNSPDVSNRNHESLDRNPPDKSNENHDTSYRNPSKVSNRNQVYLNENEHSMQLRYFERSTKYEHAVSNGNHELLKENRETAPKVLKNLNISESTEPNVKHEYLKENTYSHLEGSQKYLKRNESEETFRNHDNVYGNAHGIPGNVQMYEDKVANSYKECSNKSGHTVSDSFNEYLKKIRNDAQREDDENFRRNDYSTPGENKITLQINSHSMLNSNEEHLQGNKDTTFSKSHEYLRKNIHNIADENQMYLNKKEHATTLNGGNENLNKNEYSTNLDDFKTYQKTNEQLFNGKTSITQRYSKSTTALRTTVRDLMTLEHYPFQQGNYEYLKREEMKGKSEYSSFGTENNNLKLSSSSKTEAYVDDASMLETNSRNLKKDHTEKIKHSSGKTIKNRNEYTTILQKEGRAFKTHNAGEFSKSYVTRAYVNHFSVLDSKRNLKNIDKLPIDNIHPKKTSKSVPFVISKNKKNSGSESSTILLESRERIKTTEQTPPIKSSRFTEYQEITAVNKNNNIISISHITGKNEGKKKEFIYKIRDGTDDLRQTNSVTPDKNDTDLKKEQLNQKDNSMVADDDEITEYYSHKDSMTEKYEDIITFRRISKGFKKQDALPCDNKEHMKKFHNKTVANDMKNQKKIEYPIIIDINDSMARSQNTHVMSSNTQGYGNSKMISGIIKENLRQTKPTLLLGVNSNQINGNKTPHDIGQNNEFRIEHQHYYSVVNSVTPESRKSKNDTPYTHTKPKKIDQKFTPQFTNSIFRLRYPDNEGYFPYADRKDSLPSGSSVNYQQTTISIFPILGIQNTKNEERDSQHFRKTDTSFTSRKPLKAPSIHRFMKTSPGNIRIPTSFQPTNSLINPFVYRKKFIPDDLDFDKHSENYEISTSAKLPTKIPIGTTVSVLTIGNKEYTGSELHYNKQSVTPNPSKMSFDYKKIATSPEVYKIYEKGFHSLNPDRYRNNVNDLLYSNNKESLPSGSSDNYLKTTTSIFPLILKSESAKNEERDSNHFRKIETPFIASKPLKTTIFYKLEKPKTEKIHTFPQPTTSLINPYFYRKKSFHEEDLDYDEYSEDYEISTSIPRSVKELESNKPIGTTMPFLTIDTKKSPGSKLYYNTVSIIPTPTKISLYAQRIATSNEAYKNKDKGFPSPNLGNNKSITIAEEAKTLFSKNPVSSNILRPMSTEYSVSRQQQNMAVKHNAQTSTSMIINRVKKIDSTDYRWQHYSSLKTIKTSIQNVSTSPMRRKTSHVNLLPSLQPHNVPPIETKTTIYIPSVSISVQELKGKNYFNNVLNTTPPTSSWQQKISLNKTRFHTESSLTPMTIYEGEKMYNFTYSHIPPKKTKTTVHNVPIPTSMISYRVKDMDLFPSRQQYDMKMHQTQAGIQSEIFSPIATTRKKRTTDYSFFNRQRNTPVEHKQKSSFQSKYFTPKFIQNQKQTYNPALSHMLSQETIPEDYKASISTSVSPHRIVNIDPFPYSQQNNDNMHQTKAVFQTDLFFPSRTTQRMKNSDFLSSSLQLESDLKHIRTGLLNGSSSTQKSTETNKNPYNFGSNSISPKETKTMFYTSYPTSPVIPRVEGMDNFPSSQQQYKKLHQAKIASRVALFSPSSITVRKKTTDYSAYIWQQESQKEQDRTGFLNGPSSTQKTEYDNNMYNFVSSRISPEEIKATIDNGPIPTSAIIHEIKNMYPFSVSQHYNASLYQTEATIRNVPLDPSAIMLRKKSTDYPASSWRRNLPEENTQKSSFQNEFSSTGSVQNEKTYSFVSDDMPTQKKQTTLNSELTPTSAVIHGVGNMDPFLVSQQQNVKLYQTKTTAQNTPLAPPAIMLRKKATDYPASSWQPNIPKHTHESSLHNKFSSRSIQKDNFVSSDMSTQKTQTSVNSEWTPTATIIHGVRNMDPFAVSQQHNGKLYHRGTTAQNTPYSPSTTTQRIIMSDILAFIQQQNLSLEQIKAIFLNGQSTFSKTTQRDKNTYDFISSSISPKKAATIYNTPIPTSTIIYNNTNVDPFSFSPESNKKLLQSKAVAQNGLFSTSRTTQKTRSLDFLASSRQQETEFEQKRTSIFNRPSSTQETVKPVKNTYSSVFNHMSPKKAKIAFYNGLNPTSAINFRVKNTDHFPSTEQSNLRHYETKASAQNAPFSLSAIMLKNETSDYPTYSLQAISPTTRQRMNRDFLSSMRQKERDEKQTGTVSFSGPSTTPMIFQNHTNTNNFVFSHTLPQTTITMVSYEPLLKSTIIDGVEYSFMCKSNNASKFDSHPLMFRSRSVHSSFFEHKSRPEGTKYISMPYTSTVLPHIQTPKLKLLTEKQQEIGQSDYYVCGYVRVGDSSQKYGHTPELLDMNTPSSVFSKSAEDYHTQFFEVSPNNERKIDMTANVLSFTSYGRDKALKTSFYKPNSIDNSFTDKHLGINIPYHHSLLNSTNLSTPTPKPIITEKPSPNHYLKSTSKSNLFRLHIFDENNQNLDLLQQNHTLPYLSSITPFTFNSLNDDIHIHRTSTYNPLQSYTDEKQLDNRKVTQLFQSLSGLHYRNNGKYFPYSNDKESLPSGFSDNYRKTTTSVFPFLLRIENSKNEEKDSKYFRKIETPFIASRPLKTPIFHRVAKPCPKTERVPTYFLPTASLINPFAYRKKSFLEEELVFDNYTENNATPTSVQISTKILVPNVPIGTTRSDLTIRNKESPTFKLLYKKLSLASKPTKLSLYDQQIATSTEIYKFEENELHSPIPGIYKSIATVEAPKALFTNNPILSNILRANNKKYISRQQQNMQEKRLKPNIHNAQTSTPIIISRAKKIDPLNFSWQHYSPFKNITTIIHNVPISTSTTTQRTNDIYSLTSVQPHNVPLKKTKVPINAPSISPTIDVFKSKNYFNNVQIANPPPFSLHHKILLDQTESRFHSEPSVTPKTIYGEEKIYNFERSHVVPKEPKRILHNVRIPTSPIFKRIPEAGTDPLVPSWQRPRLFKPLNTRIPKVTISTSTFTSRTNEMNSFTLMQSHNIPLLKTKAPLHAPSFLTTVDEFKSRNYFNNVKNENLPVSSSHDKIKLDKSEARFHSEPTLTPMTIYGGEKIYNFARSHIVPKTTKAILHNLQIPTSEAIRPLSDLFSSNQQKRLNQIKPAVQNVPFSPSAFMLRNLTTDFSDSSLQNNIPVKQSRKSFFQNYFATPRTVEKENMHNLSLNRMPLQNTKEVVYKGPIPTSSLSYGITNVDQFPSGQQNFERLHQSKNFILNDLLSSTTSQKTRNSDYLVSSRQQERQLEQIRIRIINGPSSTQNSVETDKNTSNFASKSPQKTKTTVFSGPIANSAVIQRVKSIDQSPSRQWYDRKLKKSNPMVQNGRFSSTNTKTTNTDFLASAQIQQGKVQAVRTGFFNGLPTPKTTHRFKNTFNFVSNHASPHQRKTTAVSGLIPTSGIAYRSVKIDPFAYNQQPNKRFHRTKTVEQNDPFLNSATTQRMRNSDYLVSKRQQEKHLEQIRTRINNGPSSTQKSVKTDKHTTNFVSKDISPQKTKTTVYSEPIPNPGVIYRVKSMDPSPYSQWYDRKLNKTNLSVQMGRFSPTNTKTMNTDFLTSAQHTTNFVSKDIPPQKTKTTVYNEPIPNPAVIYRVKSMDPSPYSQWYDRKLNKTNPSVQKGRFSPTNTKTMNTDFLTFTQQQLGKVGEITTDFFNGLPTSETTHKFKNTFNFVSNRATLQQRKTTAFSGLIPTSVIPYRIMKNDTFASNQQQNNRFHQTKTVVQNDSFFNSETTKRIRNSDFLASRPHQKRVPVGIRTYFFNAPSTPKTILGYKNTFSFVSNRITPQKTKTTLYNELIPTPAISYRIKGINPFPASQKGNTRLHHSKAYVQNRQIPFSTTVQETKNKDFVSSNLLHNILLQQKKAVYDYLPYSTSTASYRATKILVSNKPYNRPPKRLNLDVYDKPTSSQSIISETKKRNPLAFSQQPHVPSNIIKIPFPYQSNTVSPNLITYPHTIINEDGSFSYLPFQNNVTSVEQYTEKPTERKYFVGYKAPEHKSRLESARNGAVNISDYVLSKRNVVLPLVGKNMNTNVPNCSTSSPLIKLTGNTFELKPILFRSRNFGDNPLSKEPNNLTTKRPATLRNSNRMRRPNKLKLPRRKSVGMFIRKATINVPMFALEALNKDGRQKDFSEMIKEFENRRQRPGRNKRYKRKI</sequence>
<feature type="compositionally biased region" description="Polar residues" evidence="1">
    <location>
        <begin position="1525"/>
        <end position="1548"/>
    </location>
</feature>